<proteinExistence type="inferred from homology"/>
<evidence type="ECO:0000259" key="2">
    <source>
        <dbReference type="Pfam" id="PF00561"/>
    </source>
</evidence>
<evidence type="ECO:0000313" key="3">
    <source>
        <dbReference type="EMBL" id="CAE0459903.1"/>
    </source>
</evidence>
<dbReference type="GO" id="GO:0055088">
    <property type="term" value="P:lipid homeostasis"/>
    <property type="evidence" value="ECO:0007669"/>
    <property type="project" value="TreeGrafter"/>
</dbReference>
<accession>A0A7S3V6F3</accession>
<organism evidence="3">
    <name type="scientific">Chaetoceros debilis</name>
    <dbReference type="NCBI Taxonomy" id="122233"/>
    <lineage>
        <taxon>Eukaryota</taxon>
        <taxon>Sar</taxon>
        <taxon>Stramenopiles</taxon>
        <taxon>Ochrophyta</taxon>
        <taxon>Bacillariophyta</taxon>
        <taxon>Coscinodiscophyceae</taxon>
        <taxon>Chaetocerotophycidae</taxon>
        <taxon>Chaetocerotales</taxon>
        <taxon>Chaetocerotaceae</taxon>
        <taxon>Chaetoceros</taxon>
    </lineage>
</organism>
<dbReference type="SUPFAM" id="SSF53474">
    <property type="entry name" value="alpha/beta-Hydrolases"/>
    <property type="match status" value="1"/>
</dbReference>
<sequence>MKLSTFMKTPAFNMTSLVSSLFNSKKAVLSSRIESMKSAESALMTFAMNRFSDVDIMLHPHPDGSVSNQKDADSTATHTLRIFDTKIPQSAVPLKKGLNGSTECQVYGHERKKKRNEKAADDDFVIHGIEVTSHIHQEDKTEAPLVLLHGYMNGALYFYRNLLGLSNQCFGGTVYALDMLGWGLSSRPRFETTVEKKKRGFTKKKSEEAVNDETYAAEQVFVESLEEWRKAHKIDKMVLGGHSMGGYLSVAYSEKYPERVERLILLSPAGVPDDQKVDVEGRLKEASMSYRVVIGLVRKLYDKGVTPAAFLRTLPERRGRTMVENYIERRLPAITCPDERKNLSEYLYTNAALPGSGEDCLNKLLKPTAFGINPLVYRIPSLKVKHVSFIYGQNDWMDPSAGVQAKELCDMRRIEGNDDIPEVQVYGVRDAGHLLMLENWKEFNNAVIMSAGKEHRLPRHASKPFKVAESLSSNFFSPPRWGNSKEEEVSVSS</sequence>
<name>A0A7S3V6F3_9STRA</name>
<dbReference type="GO" id="GO:0052689">
    <property type="term" value="F:carboxylic ester hydrolase activity"/>
    <property type="evidence" value="ECO:0007669"/>
    <property type="project" value="TreeGrafter"/>
</dbReference>
<dbReference type="PANTHER" id="PTHR42886:SF29">
    <property type="entry name" value="PUMMELIG, ISOFORM A"/>
    <property type="match status" value="1"/>
</dbReference>
<protein>
    <recommendedName>
        <fullName evidence="2">AB hydrolase-1 domain-containing protein</fullName>
    </recommendedName>
</protein>
<feature type="domain" description="AB hydrolase-1" evidence="2">
    <location>
        <begin position="144"/>
        <end position="439"/>
    </location>
</feature>
<dbReference type="InterPro" id="IPR029058">
    <property type="entry name" value="AB_hydrolase_fold"/>
</dbReference>
<reference evidence="3" key="1">
    <citation type="submission" date="2021-01" db="EMBL/GenBank/DDBJ databases">
        <authorList>
            <person name="Corre E."/>
            <person name="Pelletier E."/>
            <person name="Niang G."/>
            <person name="Scheremetjew M."/>
            <person name="Finn R."/>
            <person name="Kale V."/>
            <person name="Holt S."/>
            <person name="Cochrane G."/>
            <person name="Meng A."/>
            <person name="Brown T."/>
            <person name="Cohen L."/>
        </authorList>
    </citation>
    <scope>NUCLEOTIDE SEQUENCE</scope>
    <source>
        <strain evidence="3">MM31A-1</strain>
    </source>
</reference>
<dbReference type="PANTHER" id="PTHR42886">
    <property type="entry name" value="RE40534P-RELATED"/>
    <property type="match status" value="1"/>
</dbReference>
<dbReference type="GO" id="GO:0042171">
    <property type="term" value="F:lysophosphatidic acid acyltransferase activity"/>
    <property type="evidence" value="ECO:0007669"/>
    <property type="project" value="TreeGrafter"/>
</dbReference>
<dbReference type="InterPro" id="IPR000073">
    <property type="entry name" value="AB_hydrolase_1"/>
</dbReference>
<dbReference type="Gene3D" id="3.40.50.1820">
    <property type="entry name" value="alpha/beta hydrolase"/>
    <property type="match status" value="1"/>
</dbReference>
<dbReference type="EMBL" id="HBIO01006478">
    <property type="protein sequence ID" value="CAE0459903.1"/>
    <property type="molecule type" value="Transcribed_RNA"/>
</dbReference>
<evidence type="ECO:0000256" key="1">
    <source>
        <dbReference type="ARBA" id="ARBA00038097"/>
    </source>
</evidence>
<dbReference type="AlphaFoldDB" id="A0A7S3V6F3"/>
<dbReference type="GO" id="GO:0006654">
    <property type="term" value="P:phosphatidic acid biosynthetic process"/>
    <property type="evidence" value="ECO:0007669"/>
    <property type="project" value="TreeGrafter"/>
</dbReference>
<gene>
    <name evidence="3" type="ORF">CDEB00056_LOCUS4744</name>
</gene>
<dbReference type="Pfam" id="PF00561">
    <property type="entry name" value="Abhydrolase_1"/>
    <property type="match status" value="1"/>
</dbReference>
<comment type="similarity">
    <text evidence="1">Belongs to the peptidase S33 family. ABHD4/ABHD5 subfamily.</text>
</comment>